<evidence type="ECO:0000313" key="3">
    <source>
        <dbReference type="Proteomes" id="UP000237000"/>
    </source>
</evidence>
<evidence type="ECO:0000256" key="1">
    <source>
        <dbReference type="SAM" id="MobiDB-lite"/>
    </source>
</evidence>
<dbReference type="AlphaFoldDB" id="A0A2P5A409"/>
<feature type="region of interest" description="Disordered" evidence="1">
    <location>
        <begin position="84"/>
        <end position="164"/>
    </location>
</feature>
<evidence type="ECO:0000313" key="2">
    <source>
        <dbReference type="EMBL" id="PON31278.1"/>
    </source>
</evidence>
<name>A0A2P5A409_TREOI</name>
<comment type="caution">
    <text evidence="2">The sequence shown here is derived from an EMBL/GenBank/DDBJ whole genome shotgun (WGS) entry which is preliminary data.</text>
</comment>
<organism evidence="2 3">
    <name type="scientific">Trema orientale</name>
    <name type="common">Charcoal tree</name>
    <name type="synonym">Celtis orientalis</name>
    <dbReference type="NCBI Taxonomy" id="63057"/>
    <lineage>
        <taxon>Eukaryota</taxon>
        <taxon>Viridiplantae</taxon>
        <taxon>Streptophyta</taxon>
        <taxon>Embryophyta</taxon>
        <taxon>Tracheophyta</taxon>
        <taxon>Spermatophyta</taxon>
        <taxon>Magnoliopsida</taxon>
        <taxon>eudicotyledons</taxon>
        <taxon>Gunneridae</taxon>
        <taxon>Pentapetalae</taxon>
        <taxon>rosids</taxon>
        <taxon>fabids</taxon>
        <taxon>Rosales</taxon>
        <taxon>Cannabaceae</taxon>
        <taxon>Trema</taxon>
    </lineage>
</organism>
<reference evidence="3" key="1">
    <citation type="submission" date="2016-06" db="EMBL/GenBank/DDBJ databases">
        <title>Parallel loss of symbiosis genes in relatives of nitrogen-fixing non-legume Parasponia.</title>
        <authorList>
            <person name="Van Velzen R."/>
            <person name="Holmer R."/>
            <person name="Bu F."/>
            <person name="Rutten L."/>
            <person name="Van Zeijl A."/>
            <person name="Liu W."/>
            <person name="Santuari L."/>
            <person name="Cao Q."/>
            <person name="Sharma T."/>
            <person name="Shen D."/>
            <person name="Roswanjaya Y."/>
            <person name="Wardhani T."/>
            <person name="Kalhor M.S."/>
            <person name="Jansen J."/>
            <person name="Van den Hoogen J."/>
            <person name="Gungor B."/>
            <person name="Hartog M."/>
            <person name="Hontelez J."/>
            <person name="Verver J."/>
            <person name="Yang W.-C."/>
            <person name="Schijlen E."/>
            <person name="Repin R."/>
            <person name="Schilthuizen M."/>
            <person name="Schranz E."/>
            <person name="Heidstra R."/>
            <person name="Miyata K."/>
            <person name="Fedorova E."/>
            <person name="Kohlen W."/>
            <person name="Bisseling T."/>
            <person name="Smit S."/>
            <person name="Geurts R."/>
        </authorList>
    </citation>
    <scope>NUCLEOTIDE SEQUENCE [LARGE SCALE GENOMIC DNA]</scope>
    <source>
        <strain evidence="3">cv. RG33-2</strain>
    </source>
</reference>
<sequence>LERPWPVLQIVILTHLGTPPNGDRPEALALALALAAFDVGVVLQEESKSENHPLQAEYHHAQSTRQLQYHRPILFPHIRLEIPEEIPGPGEDQHRHRPLEDGRQHRGHHVRPVPLPGPRGGRGAARDGPDNGEDVEKDEEDPADGREEAEGEGEEDAAGRGSQQDVVAQQEHLVGVVVGFGHAARRIRSHRQTHLGKSIQNSGNWEFGGLKRRLKRERERERIGSE</sequence>
<protein>
    <submittedName>
        <fullName evidence="2">Uncharacterized protein</fullName>
    </submittedName>
</protein>
<feature type="non-terminal residue" evidence="2">
    <location>
        <position position="1"/>
    </location>
</feature>
<proteinExistence type="predicted"/>
<feature type="compositionally biased region" description="Acidic residues" evidence="1">
    <location>
        <begin position="130"/>
        <end position="142"/>
    </location>
</feature>
<dbReference type="InParanoid" id="A0A2P5A409"/>
<keyword evidence="3" id="KW-1185">Reference proteome</keyword>
<gene>
    <name evidence="2" type="ORF">TorRG33x02_358240</name>
</gene>
<feature type="compositionally biased region" description="Basic and acidic residues" evidence="1">
    <location>
        <begin position="91"/>
        <end position="104"/>
    </location>
</feature>
<dbReference type="Proteomes" id="UP000237000">
    <property type="component" value="Unassembled WGS sequence"/>
</dbReference>
<dbReference type="EMBL" id="JXTC01001494">
    <property type="protein sequence ID" value="PON31278.1"/>
    <property type="molecule type" value="Genomic_DNA"/>
</dbReference>
<accession>A0A2P5A409</accession>